<feature type="compositionally biased region" description="Basic and acidic residues" evidence="1">
    <location>
        <begin position="277"/>
        <end position="291"/>
    </location>
</feature>
<protein>
    <submittedName>
        <fullName evidence="2">Uncharacterized protein</fullName>
    </submittedName>
</protein>
<feature type="region of interest" description="Disordered" evidence="1">
    <location>
        <begin position="203"/>
        <end position="224"/>
    </location>
</feature>
<dbReference type="AlphaFoldDB" id="F9WKC6"/>
<dbReference type="EMBL" id="CAEX01000073">
    <property type="protein sequence ID" value="CCD17946.1"/>
    <property type="molecule type" value="Genomic_DNA"/>
</dbReference>
<feature type="compositionally biased region" description="Polar residues" evidence="1">
    <location>
        <begin position="211"/>
        <end position="224"/>
    </location>
</feature>
<feature type="compositionally biased region" description="Basic residues" evidence="1">
    <location>
        <begin position="156"/>
        <end position="175"/>
    </location>
</feature>
<gene>
    <name evidence="2" type="ORF">TvY486_0005760</name>
</gene>
<sequence>MREKRAHSGDGGGHASRAWRGKKGKAQGKQRWPRSARTPRNDAAKGWGQKPPAPHGQTPPNDAAFGRPASRRGLCAPSAVGRQRGTGMKRRPKNAIAQWKCKASSRQCPEIQDNNRPQTCFAKLNRARPHSSANLASGLGAVARGRLSQYFRRIRRLGRPGKRQASKAKGRRGGHGHQTNVPPPFLPSQCVKTLARPHWPTAKPDPFPGTAANQRSQRPFTPNTKMPFGPSTLFGKRVHPGGELAFWATGHRRLPIPVSVFVGRSNAPPRRFAPHRPHSEGHVAESDSWHEERFSMRGKGLGTGFRARGLGGSCFGKGARKCTRTLCLAFPCGGRASKPLCIHNRAREQVGVSGSPFAHKRPKAVWPILASEASHSTIQSSRVR</sequence>
<accession>F9WKC6</accession>
<dbReference type="Proteomes" id="UP000009027">
    <property type="component" value="Unassembled WGS sequence"/>
</dbReference>
<reference evidence="2 3" key="1">
    <citation type="journal article" date="2012" name="Proc. Natl. Acad. Sci. U.S.A.">
        <title>Antigenic diversity is generated by distinct evolutionary mechanisms in African trypanosome species.</title>
        <authorList>
            <person name="Jackson A.P."/>
            <person name="Berry A."/>
            <person name="Aslett M."/>
            <person name="Allison H.C."/>
            <person name="Burton P."/>
            <person name="Vavrova-Anderson J."/>
            <person name="Brown R."/>
            <person name="Browne H."/>
            <person name="Corton N."/>
            <person name="Hauser H."/>
            <person name="Gamble J."/>
            <person name="Gilderthorp R."/>
            <person name="Marcello L."/>
            <person name="McQuillan J."/>
            <person name="Otto T.D."/>
            <person name="Quail M.A."/>
            <person name="Sanders M.J."/>
            <person name="van Tonder A."/>
            <person name="Ginger M.L."/>
            <person name="Field M.C."/>
            <person name="Barry J.D."/>
            <person name="Hertz-Fowler C."/>
            <person name="Berriman M."/>
        </authorList>
    </citation>
    <scope>NUCLEOTIDE SEQUENCE</scope>
    <source>
        <strain evidence="2 3">Y486</strain>
    </source>
</reference>
<dbReference type="VEuPathDB" id="TriTrypDB:TvY486_0005760"/>
<feature type="compositionally biased region" description="Basic residues" evidence="1">
    <location>
        <begin position="17"/>
        <end position="34"/>
    </location>
</feature>
<feature type="region of interest" description="Disordered" evidence="1">
    <location>
        <begin position="1"/>
        <end position="94"/>
    </location>
</feature>
<name>F9WKC6_TRYVY</name>
<evidence type="ECO:0000313" key="3">
    <source>
        <dbReference type="Proteomes" id="UP000009027"/>
    </source>
</evidence>
<proteinExistence type="predicted"/>
<organism evidence="2 3">
    <name type="scientific">Trypanosoma vivax (strain Y486)</name>
    <dbReference type="NCBI Taxonomy" id="1055687"/>
    <lineage>
        <taxon>Eukaryota</taxon>
        <taxon>Discoba</taxon>
        <taxon>Euglenozoa</taxon>
        <taxon>Kinetoplastea</taxon>
        <taxon>Metakinetoplastina</taxon>
        <taxon>Trypanosomatida</taxon>
        <taxon>Trypanosomatidae</taxon>
        <taxon>Trypanosoma</taxon>
        <taxon>Duttonella</taxon>
    </lineage>
</organism>
<evidence type="ECO:0000256" key="1">
    <source>
        <dbReference type="SAM" id="MobiDB-lite"/>
    </source>
</evidence>
<feature type="region of interest" description="Disordered" evidence="1">
    <location>
        <begin position="156"/>
        <end position="186"/>
    </location>
</feature>
<keyword evidence="3" id="KW-1185">Reference proteome</keyword>
<feature type="region of interest" description="Disordered" evidence="1">
    <location>
        <begin position="269"/>
        <end position="291"/>
    </location>
</feature>
<evidence type="ECO:0000313" key="2">
    <source>
        <dbReference type="EMBL" id="CCD17946.1"/>
    </source>
</evidence>